<dbReference type="PANTHER" id="PTHR25465:SF14">
    <property type="entry name" value="E3 UBIQUITIN-PROTEIN LIGASE TRIM65"/>
    <property type="match status" value="1"/>
</dbReference>
<evidence type="ECO:0000313" key="7">
    <source>
        <dbReference type="Proteomes" id="UP000823561"/>
    </source>
</evidence>
<dbReference type="InterPro" id="IPR001870">
    <property type="entry name" value="B30.2/SPRY"/>
</dbReference>
<dbReference type="CDD" id="cd16040">
    <property type="entry name" value="SPRY_PRY_SNTX"/>
    <property type="match status" value="1"/>
</dbReference>
<dbReference type="InterPro" id="IPR051051">
    <property type="entry name" value="E3_ubiq-ligase_TRIM/RNF"/>
</dbReference>
<keyword evidence="7" id="KW-1185">Reference proteome</keyword>
<feature type="region of interest" description="Disordered" evidence="4">
    <location>
        <begin position="1"/>
        <end position="75"/>
    </location>
</feature>
<feature type="domain" description="B30.2/SPRY" evidence="5">
    <location>
        <begin position="52"/>
        <end position="253"/>
    </location>
</feature>
<accession>A0AAV6FFR1</accession>
<comment type="caution">
    <text evidence="6">The sequence shown here is derived from an EMBL/GenBank/DDBJ whole genome shotgun (WGS) entry which is preliminary data.</text>
</comment>
<dbReference type="Pfam" id="PF00622">
    <property type="entry name" value="SPRY"/>
    <property type="match status" value="1"/>
</dbReference>
<dbReference type="InterPro" id="IPR043136">
    <property type="entry name" value="B30.2/SPRY_sf"/>
</dbReference>
<dbReference type="Proteomes" id="UP000823561">
    <property type="component" value="Unassembled WGS sequence"/>
</dbReference>
<dbReference type="EMBL" id="JADWDJ010000442">
    <property type="protein sequence ID" value="KAG5260507.1"/>
    <property type="molecule type" value="Genomic_DNA"/>
</dbReference>
<dbReference type="InterPro" id="IPR003877">
    <property type="entry name" value="SPRY_dom"/>
</dbReference>
<evidence type="ECO:0000259" key="5">
    <source>
        <dbReference type="PROSITE" id="PS50188"/>
    </source>
</evidence>
<dbReference type="InterPro" id="IPR013320">
    <property type="entry name" value="ConA-like_dom_sf"/>
</dbReference>
<evidence type="ECO:0000313" key="6">
    <source>
        <dbReference type="EMBL" id="KAG5260507.1"/>
    </source>
</evidence>
<dbReference type="InterPro" id="IPR006574">
    <property type="entry name" value="PRY"/>
</dbReference>
<evidence type="ECO:0000256" key="4">
    <source>
        <dbReference type="SAM" id="MobiDB-lite"/>
    </source>
</evidence>
<evidence type="ECO:0000256" key="2">
    <source>
        <dbReference type="ARBA" id="ARBA00022771"/>
    </source>
</evidence>
<dbReference type="PANTHER" id="PTHR25465">
    <property type="entry name" value="B-BOX DOMAIN CONTAINING"/>
    <property type="match status" value="1"/>
</dbReference>
<dbReference type="AlphaFoldDB" id="A0AAV6FFR1"/>
<dbReference type="GO" id="GO:0005737">
    <property type="term" value="C:cytoplasm"/>
    <property type="evidence" value="ECO:0007669"/>
    <property type="project" value="UniProtKB-ARBA"/>
</dbReference>
<protein>
    <recommendedName>
        <fullName evidence="5">B30.2/SPRY domain-containing protein</fullName>
    </recommendedName>
</protein>
<name>A0AAV6FFR1_9TELE</name>
<dbReference type="GO" id="GO:0008270">
    <property type="term" value="F:zinc ion binding"/>
    <property type="evidence" value="ECO:0007669"/>
    <property type="project" value="UniProtKB-KW"/>
</dbReference>
<evidence type="ECO:0000256" key="1">
    <source>
        <dbReference type="ARBA" id="ARBA00022723"/>
    </source>
</evidence>
<dbReference type="PROSITE" id="PS50188">
    <property type="entry name" value="B302_SPRY"/>
    <property type="match status" value="1"/>
</dbReference>
<reference evidence="6" key="1">
    <citation type="submission" date="2020-10" db="EMBL/GenBank/DDBJ databases">
        <title>Chromosome-scale genome assembly of the Allis shad, Alosa alosa.</title>
        <authorList>
            <person name="Margot Z."/>
            <person name="Christophe K."/>
            <person name="Cabau C."/>
            <person name="Louis A."/>
            <person name="Berthelot C."/>
            <person name="Parey E."/>
            <person name="Roest Crollius H."/>
            <person name="Montfort J."/>
            <person name="Robinson-Rechavi M."/>
            <person name="Bucao C."/>
            <person name="Bouchez O."/>
            <person name="Gislard M."/>
            <person name="Lluch J."/>
            <person name="Milhes M."/>
            <person name="Lampietro C."/>
            <person name="Lopez Roques C."/>
            <person name="Donnadieu C."/>
            <person name="Braasch I."/>
            <person name="Desvignes T."/>
            <person name="Postlethwait J."/>
            <person name="Bobe J."/>
            <person name="Guiguen Y."/>
        </authorList>
    </citation>
    <scope>NUCLEOTIDE SEQUENCE</scope>
    <source>
        <strain evidence="6">M-15738</strain>
        <tissue evidence="6">Blood</tissue>
    </source>
</reference>
<keyword evidence="1" id="KW-0479">Metal-binding</keyword>
<keyword evidence="3" id="KW-0862">Zinc</keyword>
<dbReference type="Gene3D" id="2.60.120.920">
    <property type="match status" value="1"/>
</dbReference>
<evidence type="ECO:0000256" key="3">
    <source>
        <dbReference type="ARBA" id="ARBA00022833"/>
    </source>
</evidence>
<proteinExistence type="predicted"/>
<dbReference type="SMART" id="SM00449">
    <property type="entry name" value="SPRY"/>
    <property type="match status" value="1"/>
</dbReference>
<keyword evidence="2" id="KW-0863">Zinc-finger</keyword>
<dbReference type="Pfam" id="PF13765">
    <property type="entry name" value="PRY"/>
    <property type="match status" value="1"/>
</dbReference>
<gene>
    <name evidence="6" type="ORF">AALO_G00308600</name>
</gene>
<organism evidence="6 7">
    <name type="scientific">Alosa alosa</name>
    <name type="common">allis shad</name>
    <dbReference type="NCBI Taxonomy" id="278164"/>
    <lineage>
        <taxon>Eukaryota</taxon>
        <taxon>Metazoa</taxon>
        <taxon>Chordata</taxon>
        <taxon>Craniata</taxon>
        <taxon>Vertebrata</taxon>
        <taxon>Euteleostomi</taxon>
        <taxon>Actinopterygii</taxon>
        <taxon>Neopterygii</taxon>
        <taxon>Teleostei</taxon>
        <taxon>Clupei</taxon>
        <taxon>Clupeiformes</taxon>
        <taxon>Clupeoidei</taxon>
        <taxon>Clupeidae</taxon>
        <taxon>Alosa</taxon>
    </lineage>
</organism>
<dbReference type="SUPFAM" id="SSF49899">
    <property type="entry name" value="Concanavalin A-like lectins/glucanases"/>
    <property type="match status" value="1"/>
</dbReference>
<sequence length="253" mass="27703">MKSDVSIDLPPTFSSEPVPSGLKPQTPRPPSPVPSCVSMKSDVSMLDMPTFSSGPVPSGLIPQRHRPPSPVPSCVSMKSDRSMLDMPTFSSEPVPSDVCDLTLDPNTASRKLSLSEENRKVLCREGLTGRCYWETEWSVGGGADISVAYKSIERKGVSDDVIMGRNVKSWSLYCSHHRYSACHNNKHTIIPAPSSGSRTVGVYLDWPSGTLSFYSISTDTLTHLHTFHSTFTEPLYPGFYVYPGSSVSLRKIT</sequence>